<keyword evidence="4 5" id="KW-0862">Zinc</keyword>
<evidence type="ECO:0000256" key="5">
    <source>
        <dbReference type="HAMAP-Rule" id="MF_00213"/>
    </source>
</evidence>
<feature type="binding site" evidence="5">
    <location>
        <position position="89"/>
    </location>
    <ligand>
        <name>Zn(2+)</name>
        <dbReference type="ChEBI" id="CHEBI:29105"/>
    </ligand>
</feature>
<dbReference type="InterPro" id="IPR020538">
    <property type="entry name" value="Hydgase_Ni_incorp_HypA/HybF_CS"/>
</dbReference>
<reference evidence="6" key="1">
    <citation type="submission" date="2019-02" db="EMBL/GenBank/DDBJ databases">
        <authorList>
            <person name="Gruber-Vodicka R. H."/>
            <person name="Seah K. B. B."/>
        </authorList>
    </citation>
    <scope>NUCLEOTIDE SEQUENCE</scope>
    <source>
        <strain evidence="6">BECK_BZ131</strain>
    </source>
</reference>
<evidence type="ECO:0000313" key="6">
    <source>
        <dbReference type="EMBL" id="VFJ64869.1"/>
    </source>
</evidence>
<dbReference type="InterPro" id="IPR000688">
    <property type="entry name" value="HypA/HybF"/>
</dbReference>
<proteinExistence type="inferred from homology"/>
<organism evidence="6">
    <name type="scientific">Candidatus Kentrum sp. FW</name>
    <dbReference type="NCBI Taxonomy" id="2126338"/>
    <lineage>
        <taxon>Bacteria</taxon>
        <taxon>Pseudomonadati</taxon>
        <taxon>Pseudomonadota</taxon>
        <taxon>Gammaproteobacteria</taxon>
        <taxon>Candidatus Kentrum</taxon>
    </lineage>
</organism>
<feature type="binding site" evidence="5">
    <location>
        <position position="2"/>
    </location>
    <ligand>
        <name>Ni(2+)</name>
        <dbReference type="ChEBI" id="CHEBI:49786"/>
    </ligand>
</feature>
<dbReference type="PANTHER" id="PTHR34535">
    <property type="entry name" value="HYDROGENASE MATURATION FACTOR HYPA"/>
    <property type="match status" value="1"/>
</dbReference>
<evidence type="ECO:0000256" key="1">
    <source>
        <dbReference type="ARBA" id="ARBA00010748"/>
    </source>
</evidence>
<dbReference type="Pfam" id="PF01155">
    <property type="entry name" value="HypA"/>
    <property type="match status" value="1"/>
</dbReference>
<gene>
    <name evidence="5" type="primary">hypA</name>
    <name evidence="6" type="ORF">BECKFW1821C_GA0114237_100661</name>
</gene>
<dbReference type="HAMAP" id="MF_00213">
    <property type="entry name" value="HypA_HybF"/>
    <property type="match status" value="1"/>
</dbReference>
<name>A0A450TD23_9GAMM</name>
<dbReference type="GO" id="GO:0051604">
    <property type="term" value="P:protein maturation"/>
    <property type="evidence" value="ECO:0007669"/>
    <property type="project" value="InterPro"/>
</dbReference>
<keyword evidence="2 5" id="KW-0533">Nickel</keyword>
<protein>
    <recommendedName>
        <fullName evidence="5">Hydrogenase maturation factor HypA</fullName>
    </recommendedName>
</protein>
<dbReference type="GO" id="GO:0016151">
    <property type="term" value="F:nickel cation binding"/>
    <property type="evidence" value="ECO:0007669"/>
    <property type="project" value="UniProtKB-UniRule"/>
</dbReference>
<feature type="binding site" evidence="5">
    <location>
        <position position="92"/>
    </location>
    <ligand>
        <name>Zn(2+)</name>
        <dbReference type="ChEBI" id="CHEBI:29105"/>
    </ligand>
</feature>
<comment type="function">
    <text evidence="5">Involved in the maturation of [NiFe] hydrogenases. Required for nickel insertion into the metal center of the hydrogenase.</text>
</comment>
<keyword evidence="3 5" id="KW-0479">Metal-binding</keyword>
<sequence length="115" mass="12505">MHEFSVCQALIRQIESIAGNHGARTVKRIVLQIGPLSGVEIPLLEQAFPFVATDTPAQNAALVIEPAPVIVRCPTCDIESETQPNRLSCAACGDSRTELISGDQMMLMQLEMEIE</sequence>
<dbReference type="Gene3D" id="3.30.2320.80">
    <property type="match status" value="1"/>
</dbReference>
<dbReference type="PANTHER" id="PTHR34535:SF3">
    <property type="entry name" value="HYDROGENASE MATURATION FACTOR HYPA"/>
    <property type="match status" value="1"/>
</dbReference>
<dbReference type="GO" id="GO:0008270">
    <property type="term" value="F:zinc ion binding"/>
    <property type="evidence" value="ECO:0007669"/>
    <property type="project" value="UniProtKB-UniRule"/>
</dbReference>
<accession>A0A450TD23</accession>
<evidence type="ECO:0000256" key="3">
    <source>
        <dbReference type="ARBA" id="ARBA00022723"/>
    </source>
</evidence>
<evidence type="ECO:0000256" key="4">
    <source>
        <dbReference type="ARBA" id="ARBA00022833"/>
    </source>
</evidence>
<dbReference type="EMBL" id="CAADFE010000006">
    <property type="protein sequence ID" value="VFJ64869.1"/>
    <property type="molecule type" value="Genomic_DNA"/>
</dbReference>
<dbReference type="PIRSF" id="PIRSF004761">
    <property type="entry name" value="Hydrgn_mat_HypA"/>
    <property type="match status" value="1"/>
</dbReference>
<dbReference type="PROSITE" id="PS01249">
    <property type="entry name" value="HYPA"/>
    <property type="match status" value="1"/>
</dbReference>
<comment type="similarity">
    <text evidence="1 5">Belongs to the HypA/HybF family.</text>
</comment>
<feature type="binding site" evidence="5">
    <location>
        <position position="76"/>
    </location>
    <ligand>
        <name>Zn(2+)</name>
        <dbReference type="ChEBI" id="CHEBI:29105"/>
    </ligand>
</feature>
<dbReference type="AlphaFoldDB" id="A0A450TD23"/>
<evidence type="ECO:0000256" key="2">
    <source>
        <dbReference type="ARBA" id="ARBA00022596"/>
    </source>
</evidence>
<feature type="binding site" evidence="5">
    <location>
        <position position="73"/>
    </location>
    <ligand>
        <name>Zn(2+)</name>
        <dbReference type="ChEBI" id="CHEBI:29105"/>
    </ligand>
</feature>